<dbReference type="InterPro" id="IPR036250">
    <property type="entry name" value="AcylCo_DH-like_C"/>
</dbReference>
<dbReference type="PANTHER" id="PTHR43884:SF20">
    <property type="entry name" value="ACYL-COA DEHYDROGENASE FADE28"/>
    <property type="match status" value="1"/>
</dbReference>
<proteinExistence type="predicted"/>
<dbReference type="Gene3D" id="1.20.140.10">
    <property type="entry name" value="Butyryl-CoA Dehydrogenase, subunit A, domain 3"/>
    <property type="match status" value="1"/>
</dbReference>
<evidence type="ECO:0000256" key="3">
    <source>
        <dbReference type="ARBA" id="ARBA00023002"/>
    </source>
</evidence>
<dbReference type="AlphaFoldDB" id="A0A2S1R905"/>
<evidence type="ECO:0008006" key="6">
    <source>
        <dbReference type="Google" id="ProtNLM"/>
    </source>
</evidence>
<dbReference type="InterPro" id="IPR009100">
    <property type="entry name" value="AcylCoA_DH/oxidase_NM_dom_sf"/>
</dbReference>
<organism evidence="4 5">
    <name type="scientific">Dietzia lutea</name>
    <dbReference type="NCBI Taxonomy" id="546160"/>
    <lineage>
        <taxon>Bacteria</taxon>
        <taxon>Bacillati</taxon>
        <taxon>Actinomycetota</taxon>
        <taxon>Actinomycetes</taxon>
        <taxon>Mycobacteriales</taxon>
        <taxon>Dietziaceae</taxon>
        <taxon>Dietzia</taxon>
    </lineage>
</organism>
<keyword evidence="5" id="KW-1185">Reference proteome</keyword>
<protein>
    <recommendedName>
        <fullName evidence="6">Acyl-CoA dehydrogenase</fullName>
    </recommendedName>
</protein>
<keyword evidence="3" id="KW-0560">Oxidoreductase</keyword>
<dbReference type="KEGG" id="dlu:A6035_11980"/>
<dbReference type="InterPro" id="IPR046373">
    <property type="entry name" value="Acyl-CoA_Oxase/DH_mid-dom_sf"/>
</dbReference>
<name>A0A2S1R905_9ACTN</name>
<dbReference type="RefSeq" id="WP_108847979.1">
    <property type="nucleotide sequence ID" value="NZ_CP015449.1"/>
</dbReference>
<dbReference type="OrthoDB" id="2986495at2"/>
<dbReference type="Gene3D" id="1.10.540.10">
    <property type="entry name" value="Acyl-CoA dehydrogenase/oxidase, N-terminal domain"/>
    <property type="match status" value="1"/>
</dbReference>
<dbReference type="SUPFAM" id="SSF47203">
    <property type="entry name" value="Acyl-CoA dehydrogenase C-terminal domain-like"/>
    <property type="match status" value="1"/>
</dbReference>
<evidence type="ECO:0000256" key="2">
    <source>
        <dbReference type="ARBA" id="ARBA00022827"/>
    </source>
</evidence>
<dbReference type="EMBL" id="CP015449">
    <property type="protein sequence ID" value="AWH92770.1"/>
    <property type="molecule type" value="Genomic_DNA"/>
</dbReference>
<keyword evidence="2" id="KW-0274">FAD</keyword>
<dbReference type="GO" id="GO:0050660">
    <property type="term" value="F:flavin adenine dinucleotide binding"/>
    <property type="evidence" value="ECO:0007669"/>
    <property type="project" value="InterPro"/>
</dbReference>
<dbReference type="Gene3D" id="2.40.110.10">
    <property type="entry name" value="Butyryl-CoA Dehydrogenase, subunit A, domain 2"/>
    <property type="match status" value="1"/>
</dbReference>
<keyword evidence="1" id="KW-0285">Flavoprotein</keyword>
<gene>
    <name evidence="4" type="ORF">A6035_11980</name>
</gene>
<dbReference type="PANTHER" id="PTHR43884">
    <property type="entry name" value="ACYL-COA DEHYDROGENASE"/>
    <property type="match status" value="1"/>
</dbReference>
<dbReference type="InterPro" id="IPR037069">
    <property type="entry name" value="AcylCoA_DH/ox_N_sf"/>
</dbReference>
<dbReference type="SUPFAM" id="SSF56645">
    <property type="entry name" value="Acyl-CoA dehydrogenase NM domain-like"/>
    <property type="match status" value="1"/>
</dbReference>
<dbReference type="GO" id="GO:0003995">
    <property type="term" value="F:acyl-CoA dehydrogenase activity"/>
    <property type="evidence" value="ECO:0007669"/>
    <property type="project" value="TreeGrafter"/>
</dbReference>
<evidence type="ECO:0000313" key="4">
    <source>
        <dbReference type="EMBL" id="AWH92770.1"/>
    </source>
</evidence>
<sequence length="369" mass="39545">MLLSTENSVLDHYAPGLREKLQATGLVANEGPDSTAIRDWAGSGGTGLIVPAELGGRGATAVEAVRFQTAVGALAPSLGAATTMHHLSCATLFEAAEDASDDERALIRDLVEQGTVMASGFSEGKPGGSVFRPTMTARRDGDDYLLSGRKAPCSLARSMSLLVASALVDQHERAVVLVFNGSDGLSREEFWKAPVLAAAESDALVLDEVRVKGDMVFLMSENDPDNVHEMTGYLWFGLLISACYLGVATGMVETLARRDPVDAKLLTSALAEVEAMRTSLLAVAREFDDGARGGDVSARLALVRWSMRDALVRVQSRVREGVGGFAYMQDPALAYAFEAAQVFSYHPPSRRETSHKLVAWARGEDFRYA</sequence>
<reference evidence="4 5" key="1">
    <citation type="submission" date="2016-04" db="EMBL/GenBank/DDBJ databases">
        <title>Complete genome sequence of Dietzia lutea YIM 80766T, a strain isolated from desert soil in Egypt.</title>
        <authorList>
            <person name="Zhao J."/>
            <person name="Hu B."/>
            <person name="Geng S."/>
            <person name="Nie Y."/>
            <person name="Tang Y."/>
        </authorList>
    </citation>
    <scope>NUCLEOTIDE SEQUENCE [LARGE SCALE GENOMIC DNA]</scope>
    <source>
        <strain evidence="4 5">YIM 80766</strain>
    </source>
</reference>
<accession>A0A2S1R905</accession>
<dbReference type="Proteomes" id="UP000244928">
    <property type="component" value="Chromosome"/>
</dbReference>
<evidence type="ECO:0000256" key="1">
    <source>
        <dbReference type="ARBA" id="ARBA00022630"/>
    </source>
</evidence>
<evidence type="ECO:0000313" key="5">
    <source>
        <dbReference type="Proteomes" id="UP000244928"/>
    </source>
</evidence>